<dbReference type="AlphaFoldDB" id="W9SM46"/>
<evidence type="ECO:0000313" key="12">
    <source>
        <dbReference type="Proteomes" id="UP000030645"/>
    </source>
</evidence>
<dbReference type="PANTHER" id="PTHR31375">
    <property type="match status" value="1"/>
</dbReference>
<feature type="chain" id="PRO_5004929535" description="Exopolygalacturonase" evidence="10">
    <location>
        <begin position="25"/>
        <end position="396"/>
    </location>
</feature>
<feature type="signal peptide" evidence="10">
    <location>
        <begin position="1"/>
        <end position="24"/>
    </location>
</feature>
<keyword evidence="12" id="KW-1185">Reference proteome</keyword>
<evidence type="ECO:0000256" key="7">
    <source>
        <dbReference type="ARBA" id="ARBA00023316"/>
    </source>
</evidence>
<dbReference type="STRING" id="981085.W9SM46"/>
<evidence type="ECO:0000256" key="8">
    <source>
        <dbReference type="PROSITE-ProRule" id="PRU10052"/>
    </source>
</evidence>
<gene>
    <name evidence="11" type="ORF">L484_020039</name>
</gene>
<evidence type="ECO:0008006" key="13">
    <source>
        <dbReference type="Google" id="ProtNLM"/>
    </source>
</evidence>
<evidence type="ECO:0000256" key="9">
    <source>
        <dbReference type="RuleBase" id="RU361169"/>
    </source>
</evidence>
<keyword evidence="10" id="KW-0732">Signal</keyword>
<feature type="active site" evidence="8">
    <location>
        <position position="240"/>
    </location>
</feature>
<dbReference type="GO" id="GO:0005975">
    <property type="term" value="P:carbohydrate metabolic process"/>
    <property type="evidence" value="ECO:0007669"/>
    <property type="project" value="InterPro"/>
</dbReference>
<dbReference type="EMBL" id="KE346352">
    <property type="protein sequence ID" value="EXC34922.1"/>
    <property type="molecule type" value="Genomic_DNA"/>
</dbReference>
<dbReference type="OrthoDB" id="187139at2759"/>
<protein>
    <recommendedName>
        <fullName evidence="13">Exopolygalacturonase</fullName>
    </recommendedName>
</protein>
<keyword evidence="4" id="KW-0964">Secreted</keyword>
<reference evidence="12" key="1">
    <citation type="submission" date="2013-01" db="EMBL/GenBank/DDBJ databases">
        <title>Draft Genome Sequence of a Mulberry Tree, Morus notabilis C.K. Schneid.</title>
        <authorList>
            <person name="He N."/>
            <person name="Zhao S."/>
        </authorList>
    </citation>
    <scope>NUCLEOTIDE SEQUENCE</scope>
</reference>
<keyword evidence="5 9" id="KW-0378">Hydrolase</keyword>
<evidence type="ECO:0000313" key="11">
    <source>
        <dbReference type="EMBL" id="EXC34922.1"/>
    </source>
</evidence>
<dbReference type="InterPro" id="IPR012334">
    <property type="entry name" value="Pectin_lyas_fold"/>
</dbReference>
<comment type="similarity">
    <text evidence="2 9">Belongs to the glycosyl hydrolase 28 family.</text>
</comment>
<dbReference type="GO" id="GO:0071555">
    <property type="term" value="P:cell wall organization"/>
    <property type="evidence" value="ECO:0007669"/>
    <property type="project" value="UniProtKB-KW"/>
</dbReference>
<evidence type="ECO:0000256" key="6">
    <source>
        <dbReference type="ARBA" id="ARBA00023295"/>
    </source>
</evidence>
<keyword evidence="7" id="KW-0961">Cell wall biogenesis/degradation</keyword>
<evidence type="ECO:0000256" key="1">
    <source>
        <dbReference type="ARBA" id="ARBA00004191"/>
    </source>
</evidence>
<accession>W9SM46</accession>
<keyword evidence="3" id="KW-0134">Cell wall</keyword>
<organism evidence="11 12">
    <name type="scientific">Morus notabilis</name>
    <dbReference type="NCBI Taxonomy" id="981085"/>
    <lineage>
        <taxon>Eukaryota</taxon>
        <taxon>Viridiplantae</taxon>
        <taxon>Streptophyta</taxon>
        <taxon>Embryophyta</taxon>
        <taxon>Tracheophyta</taxon>
        <taxon>Spermatophyta</taxon>
        <taxon>Magnoliopsida</taxon>
        <taxon>eudicotyledons</taxon>
        <taxon>Gunneridae</taxon>
        <taxon>Pentapetalae</taxon>
        <taxon>rosids</taxon>
        <taxon>fabids</taxon>
        <taxon>Rosales</taxon>
        <taxon>Moraceae</taxon>
        <taxon>Moreae</taxon>
        <taxon>Morus</taxon>
    </lineage>
</organism>
<comment type="subcellular location">
    <subcellularLocation>
        <location evidence="1">Secreted</location>
        <location evidence="1">Cell wall</location>
    </subcellularLocation>
</comment>
<evidence type="ECO:0000256" key="10">
    <source>
        <dbReference type="SAM" id="SignalP"/>
    </source>
</evidence>
<name>W9SM46_9ROSA</name>
<sequence>MGLKMNRKVLSLFVLLAITATAQCGNVYDITKYGAKSNNDANQALGQAWKAACASKVPSKVVVPKGTFRLSRAAFFGPCKAPIEFMIVGTLQAPQNPGGFKDGDGWVTFQDIDRLTLDGGGTFDGNGQNVWGKHCTRLNYCSKLPINLRFNFIKNSVIKSVTSLNSKQFHIMVLGGVNLSFRNLKIIAPEDSYNTDGIHIGRSTNISITDSYIQTGDDCISVGDGTKNLTVKGVTCGPGHGISIGSLGKYRNEAPVQGITVRDCTFKNTQNGVRIKTWPNANEGSASDLRFENLYMQNVGSPVLIDQEYCPWNQCNTQNPSKVKLSKISFKNIWGTSSTPLAVNLICSRGYPCQNVEVGNIDLKYKGKDGPAHSVCKNVNVKVTGKMNPSPCKFKA</sequence>
<dbReference type="SMART" id="SM00710">
    <property type="entry name" value="PbH1"/>
    <property type="match status" value="5"/>
</dbReference>
<dbReference type="Pfam" id="PF00295">
    <property type="entry name" value="Glyco_hydro_28"/>
    <property type="match status" value="1"/>
</dbReference>
<dbReference type="eggNOG" id="ENOG502QRSR">
    <property type="taxonomic scope" value="Eukaryota"/>
</dbReference>
<keyword evidence="6 9" id="KW-0326">Glycosidase</keyword>
<dbReference type="KEGG" id="mnt:21402952"/>
<evidence type="ECO:0000256" key="5">
    <source>
        <dbReference type="ARBA" id="ARBA00022801"/>
    </source>
</evidence>
<evidence type="ECO:0000256" key="4">
    <source>
        <dbReference type="ARBA" id="ARBA00022525"/>
    </source>
</evidence>
<dbReference type="Proteomes" id="UP000030645">
    <property type="component" value="Unassembled WGS sequence"/>
</dbReference>
<evidence type="ECO:0000256" key="2">
    <source>
        <dbReference type="ARBA" id="ARBA00008834"/>
    </source>
</evidence>
<dbReference type="InterPro" id="IPR000743">
    <property type="entry name" value="Glyco_hydro_28"/>
</dbReference>
<dbReference type="InterPro" id="IPR006626">
    <property type="entry name" value="PbH1"/>
</dbReference>
<dbReference type="SUPFAM" id="SSF51126">
    <property type="entry name" value="Pectin lyase-like"/>
    <property type="match status" value="1"/>
</dbReference>
<evidence type="ECO:0000256" key="3">
    <source>
        <dbReference type="ARBA" id="ARBA00022512"/>
    </source>
</evidence>
<dbReference type="InterPro" id="IPR011050">
    <property type="entry name" value="Pectin_lyase_fold/virulence"/>
</dbReference>
<dbReference type="FunFam" id="2.160.20.10:FF:000004">
    <property type="entry name" value="Pectin lyase-like superfamily protein"/>
    <property type="match status" value="1"/>
</dbReference>
<dbReference type="PROSITE" id="PS00502">
    <property type="entry name" value="POLYGALACTURONASE"/>
    <property type="match status" value="1"/>
</dbReference>
<proteinExistence type="inferred from homology"/>
<dbReference type="GO" id="GO:0004650">
    <property type="term" value="F:polygalacturonase activity"/>
    <property type="evidence" value="ECO:0007669"/>
    <property type="project" value="InterPro"/>
</dbReference>
<dbReference type="Gene3D" id="2.160.20.10">
    <property type="entry name" value="Single-stranded right-handed beta-helix, Pectin lyase-like"/>
    <property type="match status" value="1"/>
</dbReference>